<keyword evidence="13 24" id="KW-0472">Membrane</keyword>
<keyword evidence="9" id="KW-0769">Symport</keyword>
<evidence type="ECO:0000259" key="25">
    <source>
        <dbReference type="Pfam" id="PF00324"/>
    </source>
</evidence>
<comment type="subunit">
    <text evidence="20">Homodimer; adopts a domain-swap conformation at the scissor helices connecting the transmembrane domain and C-terminal domain. Interacts with KLHL3. Interacts with IL18R1; this interaction is increased by IL18 treatment.</text>
</comment>
<feature type="transmembrane region" description="Helical" evidence="24">
    <location>
        <begin position="571"/>
        <end position="589"/>
    </location>
</feature>
<keyword evidence="3" id="KW-1003">Cell membrane</keyword>
<dbReference type="GO" id="GO:0008511">
    <property type="term" value="F:sodium:potassium:chloride symporter activity"/>
    <property type="evidence" value="ECO:0007669"/>
    <property type="project" value="TreeGrafter"/>
</dbReference>
<reference evidence="28" key="1">
    <citation type="submission" date="2011-08" db="EMBL/GenBank/DDBJ databases">
        <authorList>
            <person name="Rombauts S."/>
        </authorList>
    </citation>
    <scope>NUCLEOTIDE SEQUENCE</scope>
    <source>
        <strain evidence="28">London</strain>
    </source>
</reference>
<name>T1KX90_TETUR</name>
<dbReference type="GO" id="GO:0016324">
    <property type="term" value="C:apical plasma membrane"/>
    <property type="evidence" value="ECO:0007669"/>
    <property type="project" value="UniProtKB-SubCell"/>
</dbReference>
<dbReference type="HOGENOM" id="CLU_001883_0_0_1"/>
<evidence type="ECO:0000256" key="21">
    <source>
        <dbReference type="ARBA" id="ARBA00073714"/>
    </source>
</evidence>
<dbReference type="EMBL" id="CAEY01000677">
    <property type="status" value="NOT_ANNOTATED_CDS"/>
    <property type="molecule type" value="Genomic_DNA"/>
</dbReference>
<dbReference type="Pfam" id="PF00324">
    <property type="entry name" value="AA_permease"/>
    <property type="match status" value="1"/>
</dbReference>
<evidence type="ECO:0000256" key="10">
    <source>
        <dbReference type="ARBA" id="ARBA00022989"/>
    </source>
</evidence>
<evidence type="ECO:0000256" key="20">
    <source>
        <dbReference type="ARBA" id="ARBA00063035"/>
    </source>
</evidence>
<evidence type="ECO:0000256" key="12">
    <source>
        <dbReference type="ARBA" id="ARBA00023065"/>
    </source>
</evidence>
<dbReference type="InterPro" id="IPR018491">
    <property type="entry name" value="SLC12_C"/>
</dbReference>
<evidence type="ECO:0000256" key="8">
    <source>
        <dbReference type="ARBA" id="ARBA00022843"/>
    </source>
</evidence>
<keyword evidence="11" id="KW-0915">Sodium</keyword>
<dbReference type="Proteomes" id="UP000015104">
    <property type="component" value="Unassembled WGS sequence"/>
</dbReference>
<dbReference type="KEGG" id="tut:107368145"/>
<evidence type="ECO:0000256" key="15">
    <source>
        <dbReference type="ARBA" id="ARBA00023180"/>
    </source>
</evidence>
<comment type="subcellular location">
    <subcellularLocation>
        <location evidence="1">Apical cell membrane</location>
        <topology evidence="1">Multi-pass membrane protein</topology>
    </subcellularLocation>
</comment>
<keyword evidence="6" id="KW-0547">Nucleotide-binding</keyword>
<organism evidence="27 28">
    <name type="scientific">Tetranychus urticae</name>
    <name type="common">Two-spotted spider mite</name>
    <dbReference type="NCBI Taxonomy" id="32264"/>
    <lineage>
        <taxon>Eukaryota</taxon>
        <taxon>Metazoa</taxon>
        <taxon>Ecdysozoa</taxon>
        <taxon>Arthropoda</taxon>
        <taxon>Chelicerata</taxon>
        <taxon>Arachnida</taxon>
        <taxon>Acari</taxon>
        <taxon>Acariformes</taxon>
        <taxon>Trombidiformes</taxon>
        <taxon>Prostigmata</taxon>
        <taxon>Eleutherengona</taxon>
        <taxon>Raphignathae</taxon>
        <taxon>Tetranychoidea</taxon>
        <taxon>Tetranychidae</taxon>
        <taxon>Tetranychus</taxon>
    </lineage>
</organism>
<keyword evidence="7" id="KW-0067">ATP-binding</keyword>
<evidence type="ECO:0000256" key="3">
    <source>
        <dbReference type="ARBA" id="ARBA00022475"/>
    </source>
</evidence>
<keyword evidence="15" id="KW-0325">Glycoprotein</keyword>
<dbReference type="GO" id="GO:1990573">
    <property type="term" value="P:potassium ion import across plasma membrane"/>
    <property type="evidence" value="ECO:0007669"/>
    <property type="project" value="TreeGrafter"/>
</dbReference>
<keyword evidence="8" id="KW-0832">Ubl conjugation</keyword>
<evidence type="ECO:0000256" key="6">
    <source>
        <dbReference type="ARBA" id="ARBA00022741"/>
    </source>
</evidence>
<evidence type="ECO:0000256" key="11">
    <source>
        <dbReference type="ARBA" id="ARBA00023053"/>
    </source>
</evidence>
<dbReference type="PANTHER" id="PTHR11827">
    <property type="entry name" value="SOLUTE CARRIER FAMILY 12, CATION COTRANSPORTERS"/>
    <property type="match status" value="1"/>
</dbReference>
<dbReference type="GO" id="GO:0055078">
    <property type="term" value="P:sodium ion homeostasis"/>
    <property type="evidence" value="ECO:0007669"/>
    <property type="project" value="TreeGrafter"/>
</dbReference>
<feature type="transmembrane region" description="Helical" evidence="24">
    <location>
        <begin position="610"/>
        <end position="639"/>
    </location>
</feature>
<feature type="domain" description="SLC12A transporter C-terminal" evidence="26">
    <location>
        <begin position="857"/>
        <end position="1069"/>
    </location>
</feature>
<dbReference type="GO" id="GO:0006884">
    <property type="term" value="P:cell volume homeostasis"/>
    <property type="evidence" value="ECO:0007669"/>
    <property type="project" value="TreeGrafter"/>
</dbReference>
<feature type="domain" description="Amino acid permease/ SLC12A" evidence="25">
    <location>
        <begin position="184"/>
        <end position="682"/>
    </location>
</feature>
<evidence type="ECO:0000256" key="16">
    <source>
        <dbReference type="ARBA" id="ARBA00023201"/>
    </source>
</evidence>
<evidence type="ECO:0000256" key="17">
    <source>
        <dbReference type="ARBA" id="ARBA00023214"/>
    </source>
</evidence>
<feature type="transmembrane region" description="Helical" evidence="24">
    <location>
        <begin position="305"/>
        <end position="326"/>
    </location>
</feature>
<evidence type="ECO:0000256" key="14">
    <source>
        <dbReference type="ARBA" id="ARBA00023157"/>
    </source>
</evidence>
<evidence type="ECO:0000256" key="2">
    <source>
        <dbReference type="ARBA" id="ARBA00022448"/>
    </source>
</evidence>
<dbReference type="eggNOG" id="KOG2083">
    <property type="taxonomic scope" value="Eukaryota"/>
</dbReference>
<evidence type="ECO:0000256" key="4">
    <source>
        <dbReference type="ARBA" id="ARBA00022553"/>
    </source>
</evidence>
<dbReference type="GO" id="GO:0055075">
    <property type="term" value="P:potassium ion homeostasis"/>
    <property type="evidence" value="ECO:0007669"/>
    <property type="project" value="TreeGrafter"/>
</dbReference>
<keyword evidence="5 24" id="KW-0812">Transmembrane</keyword>
<evidence type="ECO:0000256" key="9">
    <source>
        <dbReference type="ARBA" id="ARBA00022847"/>
    </source>
</evidence>
<accession>T1KX90</accession>
<dbReference type="OMA" id="CTSAPLY"/>
<dbReference type="FunFam" id="1.20.1740.10:FF:000018">
    <property type="entry name" value="solute carrier family 12 member 3 isoform X2"/>
    <property type="match status" value="1"/>
</dbReference>
<evidence type="ECO:0000256" key="5">
    <source>
        <dbReference type="ARBA" id="ARBA00022692"/>
    </source>
</evidence>
<feature type="transmembrane region" description="Helical" evidence="24">
    <location>
        <begin position="419"/>
        <end position="441"/>
    </location>
</feature>
<protein>
    <recommendedName>
        <fullName evidence="21">Solute carrier family 12 member 3</fullName>
    </recommendedName>
    <alternativeName>
        <fullName evidence="22">Na-Cl symporter</fullName>
    </alternativeName>
    <alternativeName>
        <fullName evidence="23">Thiazide-sensitive sodium-chloride cotransporter</fullName>
    </alternativeName>
</protein>
<sequence>MPAYGSVEPNPVAKYKGRFSITNLDLNAVNVDPGGYENPVFTGDGSVPPSPAPSVLSMSNPVVPPKNRKSSIIFPSYLRRNGNMDNDSLSTLQTESTNNLHVYTTINHESIPRLENYYRELGIRGARPTIDELHEPMKSDLSSSENTFIKNVSNDNSTWTTVIESPAKPSTALTAVKFGWFEGVFVRTTVNLLGVMLFLRMGWMTGRAGIVVALLQILISTAITCLTTLSMNALCTNGDIGAGGIYSMISRSLGPEAGAMIGIIFALTNAAFVGLNLIGAAEAVVQIFDHFGIGIISIPHCDNDVRLVGILFLILIAIIPMISLSFEAKTQTFFLIILVICIFDYFVGALLPPKLDQQRKGFVGWSHEVAMSNMWPKFVPDEGFFTVFGVFFPSVTPIFTGACMSGDLRDPAAAIPKGTFLSIFFTSTTYAVFIVILGWTVSSFSTGSMSQFPFTNITNCNQGDCPYGLIYDYNTVALSSGLTHVGLEIEPFIYIGILAASLSSALGCYMAAPRIFQSFAEDGLIPGIAWFAKGYGPSNDPRRGYLLTFVVAGIFTSIGNLNLIAPYISNFYLISFFLVNITCFHAAWVKTPSFRPAFKYFNKWVSLISAALCFILMFLLDWISALAALVLMLIIWLYISKTETKVNWGTTSEAQLFNVAHSAAMKLYWTEEHVKNYRPNILVLTGNPSARPALIDMAASLSRDYGMLFLGHIKRGPISFEARKKANAAQKVWLRMRKVKAFYILTEGENLLDGCQRMIPTVGLGKLRPNIVMMGYKSNWHDKVKDPKDLQDYFNVIHYCLDEHISLVICRVQEGFDFSEFFSSVSLEKKKPFDETIRPEDTKFDFKFVQKIAATEEQEKRSSIIPVQVIDSVNQFQKNPKKGTIDIWWLYDTGGIALLLGWILQNTRNSLWYGCKMRVFSVTRTDIETAKSNLTALLLKFRIPFSNVTVLPDVDGPPLDSSKMQFRNLIEDWMETENDENGNQSKPSMKITKEELNTLKDLTNRHIRLRELLLEYSQDASMIFMTLPIPRRDCTSAPLYMAWLEMLTQNMPPFILIRGNQTSVLTFYC</sequence>
<reference evidence="27" key="2">
    <citation type="submission" date="2015-06" db="UniProtKB">
        <authorList>
            <consortium name="EnsemblMetazoa"/>
        </authorList>
    </citation>
    <scope>IDENTIFICATION</scope>
</reference>
<evidence type="ECO:0000313" key="28">
    <source>
        <dbReference type="Proteomes" id="UP000015104"/>
    </source>
</evidence>
<feature type="domain" description="SLC12A transporter C-terminal" evidence="26">
    <location>
        <begin position="691"/>
        <end position="836"/>
    </location>
</feature>
<keyword evidence="17" id="KW-0868">Chloride</keyword>
<keyword evidence="2" id="KW-0813">Transport</keyword>
<keyword evidence="12" id="KW-0406">Ion transport</keyword>
<feature type="transmembrane region" description="Helical" evidence="24">
    <location>
        <begin position="211"/>
        <end position="231"/>
    </location>
</feature>
<proteinExistence type="predicted"/>
<evidence type="ECO:0000256" key="24">
    <source>
        <dbReference type="SAM" id="Phobius"/>
    </source>
</evidence>
<comment type="catalytic activity">
    <reaction evidence="18">
        <text>chloride(out) + Na(+)(out) = chloride(in) + Na(+)(in)</text>
        <dbReference type="Rhea" id="RHEA:73887"/>
        <dbReference type="ChEBI" id="CHEBI:17996"/>
        <dbReference type="ChEBI" id="CHEBI:29101"/>
    </reaction>
</comment>
<evidence type="ECO:0000256" key="23">
    <source>
        <dbReference type="ARBA" id="ARBA00077939"/>
    </source>
</evidence>
<feature type="transmembrane region" description="Helical" evidence="24">
    <location>
        <begin position="545"/>
        <end position="565"/>
    </location>
</feature>
<dbReference type="GO" id="GO:0005524">
    <property type="term" value="F:ATP binding"/>
    <property type="evidence" value="ECO:0007669"/>
    <property type="project" value="UniProtKB-KW"/>
</dbReference>
<gene>
    <name evidence="27" type="primary">107368145</name>
</gene>
<comment type="function">
    <text evidence="19">Electroneutral sodium and chloride ion cotransporter, which acts as a key mediator of sodium and chloride reabsorption in kidney distal convoluted tubules. Also acts as a receptor for the pro-inflammatory cytokine IL18, thereby contributing to IL18-induced cytokine production, including IFNG, IL6, IL18 and CCL2. May act either independently of IL18R1, or in a complex with IL18R1.</text>
</comment>
<dbReference type="AlphaFoldDB" id="T1KX90"/>
<evidence type="ECO:0000256" key="1">
    <source>
        <dbReference type="ARBA" id="ARBA00004424"/>
    </source>
</evidence>
<dbReference type="InterPro" id="IPR004841">
    <property type="entry name" value="AA-permease/SLC12A_dom"/>
</dbReference>
<keyword evidence="28" id="KW-1185">Reference proteome</keyword>
<keyword evidence="14" id="KW-1015">Disulfide bond</keyword>
<dbReference type="Pfam" id="PF03522">
    <property type="entry name" value="SLC12"/>
    <property type="match status" value="2"/>
</dbReference>
<keyword evidence="10 24" id="KW-1133">Transmembrane helix</keyword>
<evidence type="ECO:0000256" key="19">
    <source>
        <dbReference type="ARBA" id="ARBA00056815"/>
    </source>
</evidence>
<dbReference type="GO" id="GO:0055064">
    <property type="term" value="P:chloride ion homeostasis"/>
    <property type="evidence" value="ECO:0007669"/>
    <property type="project" value="TreeGrafter"/>
</dbReference>
<dbReference type="InterPro" id="IPR004842">
    <property type="entry name" value="SLC12A_fam"/>
</dbReference>
<evidence type="ECO:0000259" key="26">
    <source>
        <dbReference type="Pfam" id="PF03522"/>
    </source>
</evidence>
<keyword evidence="4" id="KW-0597">Phosphoprotein</keyword>
<evidence type="ECO:0000256" key="22">
    <source>
        <dbReference type="ARBA" id="ARBA00076232"/>
    </source>
</evidence>
<evidence type="ECO:0000256" key="18">
    <source>
        <dbReference type="ARBA" id="ARBA00050884"/>
    </source>
</evidence>
<evidence type="ECO:0000313" key="27">
    <source>
        <dbReference type="EnsemblMetazoa" id="tetur25g01540.1"/>
    </source>
</evidence>
<feature type="transmembrane region" description="Helical" evidence="24">
    <location>
        <begin position="332"/>
        <end position="351"/>
    </location>
</feature>
<dbReference type="EnsemblMetazoa" id="tetur25g01540.1">
    <property type="protein sequence ID" value="tetur25g01540.1"/>
    <property type="gene ID" value="tetur25g01540"/>
</dbReference>
<feature type="transmembrane region" description="Helical" evidence="24">
    <location>
        <begin position="257"/>
        <end position="285"/>
    </location>
</feature>
<evidence type="ECO:0000256" key="7">
    <source>
        <dbReference type="ARBA" id="ARBA00022840"/>
    </source>
</evidence>
<dbReference type="OrthoDB" id="2020542at2759"/>
<evidence type="ECO:0000256" key="13">
    <source>
        <dbReference type="ARBA" id="ARBA00023136"/>
    </source>
</evidence>
<keyword evidence="16" id="KW-0739">Sodium transport</keyword>
<dbReference type="PANTHER" id="PTHR11827:SF103">
    <property type="entry name" value="SODIUM CHLORIDE COTRANSPORTER 69, ISOFORM E"/>
    <property type="match status" value="1"/>
</dbReference>
<dbReference type="Gene3D" id="1.20.1740.10">
    <property type="entry name" value="Amino acid/polyamine transporter I"/>
    <property type="match status" value="1"/>
</dbReference>